<keyword evidence="2" id="KW-1133">Transmembrane helix</keyword>
<dbReference type="InterPro" id="IPR006076">
    <property type="entry name" value="FAD-dep_OxRdtase"/>
</dbReference>
<dbReference type="AlphaFoldDB" id="A0A8S2QRQ9"/>
<dbReference type="GO" id="GO:0055130">
    <property type="term" value="P:D-alanine catabolic process"/>
    <property type="evidence" value="ECO:0007669"/>
    <property type="project" value="TreeGrafter"/>
</dbReference>
<accession>A0A8S2QRQ9</accession>
<feature type="transmembrane region" description="Helical" evidence="2">
    <location>
        <begin position="6"/>
        <end position="24"/>
    </location>
</feature>
<dbReference type="Pfam" id="PF01266">
    <property type="entry name" value="DAO"/>
    <property type="match status" value="1"/>
</dbReference>
<dbReference type="Proteomes" id="UP000676336">
    <property type="component" value="Unassembled WGS sequence"/>
</dbReference>
<organism evidence="4 5">
    <name type="scientific">Rotaria magnacalcarata</name>
    <dbReference type="NCBI Taxonomy" id="392030"/>
    <lineage>
        <taxon>Eukaryota</taxon>
        <taxon>Metazoa</taxon>
        <taxon>Spiralia</taxon>
        <taxon>Gnathifera</taxon>
        <taxon>Rotifera</taxon>
        <taxon>Eurotatoria</taxon>
        <taxon>Bdelloidea</taxon>
        <taxon>Philodinida</taxon>
        <taxon>Philodinidae</taxon>
        <taxon>Rotaria</taxon>
    </lineage>
</organism>
<evidence type="ECO:0000313" key="5">
    <source>
        <dbReference type="Proteomes" id="UP000676336"/>
    </source>
</evidence>
<feature type="domain" description="FAD dependent oxidoreductase" evidence="3">
    <location>
        <begin position="41"/>
        <end position="355"/>
    </location>
</feature>
<name>A0A8S2QRQ9_9BILA</name>
<dbReference type="SUPFAM" id="SSF51905">
    <property type="entry name" value="FAD/NAD(P)-binding domain"/>
    <property type="match status" value="1"/>
</dbReference>
<feature type="transmembrane region" description="Helical" evidence="2">
    <location>
        <begin position="36"/>
        <end position="57"/>
    </location>
</feature>
<dbReference type="PANTHER" id="PTHR13847:SF280">
    <property type="entry name" value="D-AMINO ACID DEHYDROGENASE"/>
    <property type="match status" value="1"/>
</dbReference>
<dbReference type="InterPro" id="IPR036188">
    <property type="entry name" value="FAD/NAD-bd_sf"/>
</dbReference>
<dbReference type="EMBL" id="CAJOBI010008810">
    <property type="protein sequence ID" value="CAF4122524.1"/>
    <property type="molecule type" value="Genomic_DNA"/>
</dbReference>
<dbReference type="Gene3D" id="3.50.50.60">
    <property type="entry name" value="FAD/NAD(P)-binding domain"/>
    <property type="match status" value="2"/>
</dbReference>
<protein>
    <recommendedName>
        <fullName evidence="3">FAD dependent oxidoreductase domain-containing protein</fullName>
    </recommendedName>
</protein>
<comment type="caution">
    <text evidence="4">The sequence shown here is derived from an EMBL/GenBank/DDBJ whole genome shotgun (WGS) entry which is preliminary data.</text>
</comment>
<dbReference type="GO" id="GO:0005886">
    <property type="term" value="C:plasma membrane"/>
    <property type="evidence" value="ECO:0007669"/>
    <property type="project" value="TreeGrafter"/>
</dbReference>
<evidence type="ECO:0000313" key="4">
    <source>
        <dbReference type="EMBL" id="CAF4122524.1"/>
    </source>
</evidence>
<evidence type="ECO:0000256" key="1">
    <source>
        <dbReference type="ARBA" id="ARBA00009410"/>
    </source>
</evidence>
<dbReference type="GO" id="GO:0005737">
    <property type="term" value="C:cytoplasm"/>
    <property type="evidence" value="ECO:0007669"/>
    <property type="project" value="TreeGrafter"/>
</dbReference>
<sequence length="440" mass="50288">MLRRVIVIGSTIISYVSILLKYDHNYSCFISKHGRSVTVSLIIGTGIIGLTSAYYLAKSGHKVICIEKREDVALETSYKNGSLICPSLLTPWANSKVPKKYLKSIFSFSSNTTSTKIWPSNYVSMRFYRWMYEYLKNCTTEAQAKSAKNLLALSMYSRQCLDDILSETSISFSRCSIGSLQLAEDSTILEEIIEESKLNENIQILSTSDEVIKHEPILAAVKDRLHGGVFSSSDTNGNIYEFCCELKKILIEKYGVQFLFNQEIKSFIVDNTTESLFGEHKSHISGVKTNSNQVIDKIDNIILTNGNYIMPLMEKLKMFIPVYPVKGYVVEIATPPNIPFPSMNLVDDGNKLYISALKPNDKQGIVRCFEYIRKQIKKLRENQAQQQHLIEPPKQDFNGNESEEYDYTIKKGDELDRYRLFEFDKNKVTKQPLDFWKKSS</sequence>
<keyword evidence="2" id="KW-0472">Membrane</keyword>
<reference evidence="4" key="1">
    <citation type="submission" date="2021-02" db="EMBL/GenBank/DDBJ databases">
        <authorList>
            <person name="Nowell W R."/>
        </authorList>
    </citation>
    <scope>NUCLEOTIDE SEQUENCE</scope>
</reference>
<dbReference type="GO" id="GO:0008718">
    <property type="term" value="F:D-amino-acid dehydrogenase activity"/>
    <property type="evidence" value="ECO:0007669"/>
    <property type="project" value="TreeGrafter"/>
</dbReference>
<gene>
    <name evidence="4" type="ORF">SMN809_LOCUS18359</name>
</gene>
<keyword evidence="2" id="KW-0812">Transmembrane</keyword>
<dbReference type="Gene3D" id="3.30.9.10">
    <property type="entry name" value="D-Amino Acid Oxidase, subunit A, domain 2"/>
    <property type="match status" value="1"/>
</dbReference>
<dbReference type="PANTHER" id="PTHR13847">
    <property type="entry name" value="SARCOSINE DEHYDROGENASE-RELATED"/>
    <property type="match status" value="1"/>
</dbReference>
<comment type="similarity">
    <text evidence="1">Belongs to the DadA oxidoreductase family.</text>
</comment>
<proteinExistence type="inferred from homology"/>
<evidence type="ECO:0000256" key="2">
    <source>
        <dbReference type="SAM" id="Phobius"/>
    </source>
</evidence>
<evidence type="ECO:0000259" key="3">
    <source>
        <dbReference type="Pfam" id="PF01266"/>
    </source>
</evidence>